<keyword evidence="4" id="KW-1185">Reference proteome</keyword>
<dbReference type="InterPro" id="IPR056497">
    <property type="entry name" value="HEAT_DAAF5"/>
</dbReference>
<dbReference type="AlphaFoldDB" id="A0AA85IRN9"/>
<feature type="compositionally biased region" description="Basic residues" evidence="1">
    <location>
        <begin position="981"/>
        <end position="993"/>
    </location>
</feature>
<dbReference type="GO" id="GO:0003341">
    <property type="term" value="P:cilium movement"/>
    <property type="evidence" value="ECO:0007669"/>
    <property type="project" value="TreeGrafter"/>
</dbReference>
<dbReference type="GO" id="GO:0045505">
    <property type="term" value="F:dynein intermediate chain binding"/>
    <property type="evidence" value="ECO:0007669"/>
    <property type="project" value="TreeGrafter"/>
</dbReference>
<feature type="region of interest" description="Disordered" evidence="1">
    <location>
        <begin position="977"/>
        <end position="996"/>
    </location>
</feature>
<evidence type="ECO:0000259" key="2">
    <source>
        <dbReference type="Pfam" id="PF24573"/>
    </source>
</evidence>
<dbReference type="PANTHER" id="PTHR16216">
    <property type="entry name" value="DYNEIN ASSEMBLY FACTOR 5, AXONEMAL"/>
    <property type="match status" value="1"/>
</dbReference>
<reference evidence="4" key="1">
    <citation type="submission" date="2022-06" db="EMBL/GenBank/DDBJ databases">
        <authorList>
            <person name="Berger JAMES D."/>
            <person name="Berger JAMES D."/>
        </authorList>
    </citation>
    <scope>NUCLEOTIDE SEQUENCE [LARGE SCALE GENOMIC DNA]</scope>
</reference>
<evidence type="ECO:0000259" key="3">
    <source>
        <dbReference type="Pfam" id="PF25757"/>
    </source>
</evidence>
<dbReference type="InterPro" id="IPR052623">
    <property type="entry name" value="DAAF5"/>
</dbReference>
<dbReference type="Pfam" id="PF24573">
    <property type="entry name" value="HEAT_DAAF5"/>
    <property type="match status" value="1"/>
</dbReference>
<dbReference type="SUPFAM" id="SSF48371">
    <property type="entry name" value="ARM repeat"/>
    <property type="match status" value="1"/>
</dbReference>
<feature type="domain" description="Dynein axonemal assembly factor 5 TPR repeats" evidence="3">
    <location>
        <begin position="15"/>
        <end position="293"/>
    </location>
</feature>
<protein>
    <recommendedName>
        <fullName evidence="6">TOG domain-containing protein</fullName>
    </recommendedName>
</protein>
<dbReference type="Pfam" id="PF25757">
    <property type="entry name" value="TPR_DNAAF5"/>
    <property type="match status" value="1"/>
</dbReference>
<sequence length="1249" mass="139305">MSGEFSDVSRCSALLVDEDRFVRKRALKSIETYLNTKGCQEETVLSLIGGNLANSLNDPVEVNRELSIKVLELFVDVVKDVSFLLPSLVPVLLVRLGQKDITEHSEEIRCATLNLLYTLVTKVHETSPFLDDYITILQRTFLDPYHEIKKLSCKIAVVLSERKCHRFYQMSESIISPMLSNLTHQHSKVRLETVLALEKVLLHSQGKLVDNVIPPLTQRLFDSSLAVRQAVIKLIGSWLLDLPDRYSYQTRLLPLLLSGLIDESDDIRSVTVDLWHRIGLKFEKENEEQLKDKLDFDKGAPFSYPYGCKRPILGCRDLVYRSASRLFPGLCKDLSDWQEATRLKAASLMPILILHLEESATQHTQHLLTGIGNGFADAVSRISSTSGSVSLINTLPFVSFRSALNATNCNVITDNLDIVAFIAKHANSQIFGSAEVNEAVKIINQLFISTQILGCMISTKFWWHLLEPCLHRCTESVAPSSLAGHLFLLSGLLYGSPLYQLVDKTLNSSNDIKPNLPSDTTDATAATAAASSNIDDGDDNVDCKVNGDTPRDSHTNNDQDNANTTCAQQGPLHQIIAYLSQNELISVMSIPAKASLLQCVQVCIKRLEEAIALLRHQQQQQQRNNEEHQEYSLETKQSNADNAIFKDIIQASYDAAWLLVQDTQIRSWLFEIILGLSSIWPENDSLITSDFGRAIINSCDKSIQHLAACHRDCINLNKQNTLTLSSSSGDYEVINTSLTSTATPEDVDRLFYTCMPTLIDRLNEGLKKSMSWHPRSTGLAILSRCLQLAGPALLIKSSPDQQNRTENTGEECLTHVLDLLQRGCRLDCAPGGSYGDKSPGGTDPLTLAAEAEIRLRGLIILTKLTENSSVRTALASPKYLNYCLSKLILPVCVWRAGRTSEAMRKAAVTSLLAILATAVSINDLSDIVINSRTSNEVEIDKWLWENTNESFNEVIKELTNNNDISKNYDYDNTLEKEKSVHHQPQRQQPRHRSNLPNLSSSLLSLLLARLGSLLDDDLEGTRSMACLCLTIFFNGLLIPTPPSLASSPPPPLASEGELCQSRDNNSHSMSSISDFLTSSTWIQPVNKNNDHDNVRKDHLSPYCPLPDSFGDQVYRFYQNFIKRLNDSKDKIRLLICETINAWIRLIMPVLTSTTPTTKGTNHADTSVQHHQLNPVYSAVIEDFLANVIIHLDDPNSQIRAAVSRVILRMNQFASELVNKALIKAKSCHRSSLLCDQLLLFCRMHAHTQT</sequence>
<dbReference type="GO" id="GO:0036159">
    <property type="term" value="P:inner dynein arm assembly"/>
    <property type="evidence" value="ECO:0007669"/>
    <property type="project" value="TreeGrafter"/>
</dbReference>
<organism evidence="4 5">
    <name type="scientific">Trichobilharzia regenti</name>
    <name type="common">Nasal bird schistosome</name>
    <dbReference type="NCBI Taxonomy" id="157069"/>
    <lineage>
        <taxon>Eukaryota</taxon>
        <taxon>Metazoa</taxon>
        <taxon>Spiralia</taxon>
        <taxon>Lophotrochozoa</taxon>
        <taxon>Platyhelminthes</taxon>
        <taxon>Trematoda</taxon>
        <taxon>Digenea</taxon>
        <taxon>Strigeidida</taxon>
        <taxon>Schistosomatoidea</taxon>
        <taxon>Schistosomatidae</taxon>
        <taxon>Trichobilharzia</taxon>
    </lineage>
</organism>
<reference evidence="5" key="2">
    <citation type="submission" date="2023-11" db="UniProtKB">
        <authorList>
            <consortium name="WormBaseParasite"/>
        </authorList>
    </citation>
    <scope>IDENTIFICATION</scope>
</reference>
<feature type="region of interest" description="Disordered" evidence="1">
    <location>
        <begin position="1044"/>
        <end position="1071"/>
    </location>
</feature>
<dbReference type="Gene3D" id="1.25.10.10">
    <property type="entry name" value="Leucine-rich Repeat Variant"/>
    <property type="match status" value="1"/>
</dbReference>
<dbReference type="InterPro" id="IPR011989">
    <property type="entry name" value="ARM-like"/>
</dbReference>
<feature type="compositionally biased region" description="Polar residues" evidence="1">
    <location>
        <begin position="1061"/>
        <end position="1071"/>
    </location>
</feature>
<name>A0AA85IRN9_TRIRE</name>
<evidence type="ECO:0000313" key="4">
    <source>
        <dbReference type="Proteomes" id="UP000050795"/>
    </source>
</evidence>
<evidence type="ECO:0000313" key="5">
    <source>
        <dbReference type="WBParaSite" id="TREG1_115320.2"/>
    </source>
</evidence>
<dbReference type="InterPro" id="IPR057978">
    <property type="entry name" value="TPR_DAAF5"/>
</dbReference>
<feature type="region of interest" description="Disordered" evidence="1">
    <location>
        <begin position="539"/>
        <end position="565"/>
    </location>
</feature>
<dbReference type="Proteomes" id="UP000050795">
    <property type="component" value="Unassembled WGS sequence"/>
</dbReference>
<feature type="domain" description="Dynein axonemal assembly factor 5 HEAT-repeat" evidence="2">
    <location>
        <begin position="303"/>
        <end position="384"/>
    </location>
</feature>
<dbReference type="GO" id="GO:0005737">
    <property type="term" value="C:cytoplasm"/>
    <property type="evidence" value="ECO:0007669"/>
    <property type="project" value="TreeGrafter"/>
</dbReference>
<evidence type="ECO:0000256" key="1">
    <source>
        <dbReference type="SAM" id="MobiDB-lite"/>
    </source>
</evidence>
<dbReference type="InterPro" id="IPR016024">
    <property type="entry name" value="ARM-type_fold"/>
</dbReference>
<dbReference type="WBParaSite" id="TREG1_115320.2">
    <property type="protein sequence ID" value="TREG1_115320.2"/>
    <property type="gene ID" value="TREG1_115320"/>
</dbReference>
<proteinExistence type="predicted"/>
<dbReference type="PANTHER" id="PTHR16216:SF2">
    <property type="entry name" value="DYNEIN AXONEMAL ASSEMBLY FACTOR 5"/>
    <property type="match status" value="1"/>
</dbReference>
<dbReference type="GO" id="GO:0036158">
    <property type="term" value="P:outer dynein arm assembly"/>
    <property type="evidence" value="ECO:0007669"/>
    <property type="project" value="TreeGrafter"/>
</dbReference>
<accession>A0AA85IRN9</accession>
<evidence type="ECO:0008006" key="6">
    <source>
        <dbReference type="Google" id="ProtNLM"/>
    </source>
</evidence>